<feature type="compositionally biased region" description="Basic residues" evidence="2">
    <location>
        <begin position="877"/>
        <end position="894"/>
    </location>
</feature>
<accession>A0A835SVM1</accession>
<evidence type="ECO:0000313" key="4">
    <source>
        <dbReference type="Proteomes" id="UP000650467"/>
    </source>
</evidence>
<dbReference type="AlphaFoldDB" id="A0A835SVM1"/>
<sequence>MLREALPQLDAEEEDVDENLKTWLQQTDAWKASASAEPSGIIQLGPYPDHTQCRAALAPYVTRYKGHPVPPCTYMVLKRLEISGPSVDKIDGIVLQDYPGTGDNSTSLAAAAARGIEEGLNNEAKILVMDIGRTALEANEDAIAHFMASYVKSWRRLGEGKFMVVYSKSDLVSSKDMLAQIPQEHRAPALQKQQAMDAVRTKLGQTEAEVAKLKCRRNLTEEEAAELVEAEDMSAQLRDDLATREAQFAVKVREMFFARLRETLALAVREAAQDEGVQDPMAVRPVPVFFINSKMEIEAEGKQPAARGNELQKLRDVLEQFKKERRTWADVDAYLKECEIMTVTFANVLKQFAKLKMDVRAELLDYDNQAKDAAQEGLEEANRTWLDKLSARVPRDGLVAKLDKAAKRAAKAMRGLLAPPLGDGVEWLQLRLNYLRRIERQTENENRDVLASLLDAMEPLAKCWEEEMVHPILEEVKSGFNDKSLILHALREKVDAVVSKYNEQYPVSKHIYSGFSAQAVGVFKSVRSRLGLEVSKTKDPSKELAGAGLRVLTGAVHAWLTAAVRAANQAYPAGGGTPRATYAQFLKERLQQGADDMIQEARGLLVNEADQILARYKCLLRPGPAIKKEKTNGAAGGVAGPSNGAGGEGSDGAAGPSNAAGSGGSDGAAEPSNAAGSGGSDGAAGPSNAAGSGGSGGAAGPSNGAGGGGAGSDAGPSNGAGGGGAGSDAGPSGGASASGGAAEPCLVMEVCKELQSIFSQRHTDMLGTNTWCKGAVDQLQRYNKHLIRVYNSCIEPVLKAAEQQEQQQQAAPGGPAAAAEQGAQQVAPPEEQHEPAGATEEGEDGMEQEREGDGDEEEHQQEQHEPQSNGAGPSNQPRRRKGRGRAKNGKKKARQQMTMDEILRQIIVVRRAEFVEISKILTDMENVLKQQAGRGGGSSGAAAPGAVADAPGAVGGPEPAEGQAGGAAAAASSQPAAAAVAPGSPAFRTRSKRQNSGLEPDGAAKRTAR</sequence>
<feature type="compositionally biased region" description="Polar residues" evidence="2">
    <location>
        <begin position="866"/>
        <end position="876"/>
    </location>
</feature>
<feature type="compositionally biased region" description="Low complexity" evidence="2">
    <location>
        <begin position="940"/>
        <end position="986"/>
    </location>
</feature>
<evidence type="ECO:0000256" key="1">
    <source>
        <dbReference type="SAM" id="Coils"/>
    </source>
</evidence>
<dbReference type="Proteomes" id="UP000650467">
    <property type="component" value="Unassembled WGS sequence"/>
</dbReference>
<feature type="compositionally biased region" description="Gly residues" evidence="2">
    <location>
        <begin position="634"/>
        <end position="652"/>
    </location>
</feature>
<feature type="compositionally biased region" description="Gly residues" evidence="2">
    <location>
        <begin position="691"/>
        <end position="737"/>
    </location>
</feature>
<feature type="region of interest" description="Disordered" evidence="2">
    <location>
        <begin position="804"/>
        <end position="897"/>
    </location>
</feature>
<feature type="region of interest" description="Disordered" evidence="2">
    <location>
        <begin position="932"/>
        <end position="1009"/>
    </location>
</feature>
<name>A0A835SVM1_CHLIN</name>
<feature type="compositionally biased region" description="Low complexity" evidence="2">
    <location>
        <begin position="804"/>
        <end position="829"/>
    </location>
</feature>
<organism evidence="3 4">
    <name type="scientific">Chlamydomonas incerta</name>
    <dbReference type="NCBI Taxonomy" id="51695"/>
    <lineage>
        <taxon>Eukaryota</taxon>
        <taxon>Viridiplantae</taxon>
        <taxon>Chlorophyta</taxon>
        <taxon>core chlorophytes</taxon>
        <taxon>Chlorophyceae</taxon>
        <taxon>CS clade</taxon>
        <taxon>Chlamydomonadales</taxon>
        <taxon>Chlamydomonadaceae</taxon>
        <taxon>Chlamydomonas</taxon>
    </lineage>
</organism>
<reference evidence="3" key="1">
    <citation type="journal article" date="2020" name="bioRxiv">
        <title>Comparative genomics of Chlamydomonas.</title>
        <authorList>
            <person name="Craig R.J."/>
            <person name="Hasan A.R."/>
            <person name="Ness R.W."/>
            <person name="Keightley P.D."/>
        </authorList>
    </citation>
    <scope>NUCLEOTIDE SEQUENCE</scope>
    <source>
        <strain evidence="3">SAG 7.73</strain>
    </source>
</reference>
<dbReference type="EMBL" id="JAEHOC010000039">
    <property type="protein sequence ID" value="KAG2427605.1"/>
    <property type="molecule type" value="Genomic_DNA"/>
</dbReference>
<comment type="caution">
    <text evidence="3">The sequence shown here is derived from an EMBL/GenBank/DDBJ whole genome shotgun (WGS) entry which is preliminary data.</text>
</comment>
<feature type="coiled-coil region" evidence="1">
    <location>
        <begin position="196"/>
        <end position="247"/>
    </location>
</feature>
<keyword evidence="4" id="KW-1185">Reference proteome</keyword>
<gene>
    <name evidence="3" type="ORF">HXX76_012259</name>
</gene>
<proteinExistence type="predicted"/>
<feature type="compositionally biased region" description="Acidic residues" evidence="2">
    <location>
        <begin position="840"/>
        <end position="859"/>
    </location>
</feature>
<evidence type="ECO:0000256" key="2">
    <source>
        <dbReference type="SAM" id="MobiDB-lite"/>
    </source>
</evidence>
<feature type="region of interest" description="Disordered" evidence="2">
    <location>
        <begin position="627"/>
        <end position="740"/>
    </location>
</feature>
<keyword evidence="1" id="KW-0175">Coiled coil</keyword>
<evidence type="ECO:0000313" key="3">
    <source>
        <dbReference type="EMBL" id="KAG2427605.1"/>
    </source>
</evidence>
<protein>
    <submittedName>
        <fullName evidence="3">Uncharacterized protein</fullName>
    </submittedName>
</protein>